<accession>A0ABU1U0Y5</accession>
<dbReference type="Proteomes" id="UP001258181">
    <property type="component" value="Unassembled WGS sequence"/>
</dbReference>
<comment type="caution">
    <text evidence="2">The sequence shown here is derived from an EMBL/GenBank/DDBJ whole genome shotgun (WGS) entry which is preliminary data.</text>
</comment>
<organism evidence="2 3">
    <name type="scientific">Fictibacillus barbaricus</name>
    <dbReference type="NCBI Taxonomy" id="182136"/>
    <lineage>
        <taxon>Bacteria</taxon>
        <taxon>Bacillati</taxon>
        <taxon>Bacillota</taxon>
        <taxon>Bacilli</taxon>
        <taxon>Bacillales</taxon>
        <taxon>Fictibacillaceae</taxon>
        <taxon>Fictibacillus</taxon>
    </lineage>
</organism>
<evidence type="ECO:0000313" key="2">
    <source>
        <dbReference type="EMBL" id="MDR7073136.1"/>
    </source>
</evidence>
<keyword evidence="3" id="KW-1185">Reference proteome</keyword>
<keyword evidence="1" id="KW-0472">Membrane</keyword>
<sequence>MILVDINLLPKKEEKSFQSMMILIAAATLFLGLTTWIGLSYYVNSSTLQEKKQLLQQEKKLVEVKMQSQTTPVISASPLVEKIEYIRGKDIAAAELLQHLVALLPERGFFMKYEYKDKSTITVEAQFDTLDESSQYLYELTNSPYLTEASIEKMETTNLDEVEEGKDMSVFENILPRYSSQYKIKFNKDKLVELKGEE</sequence>
<protein>
    <recommendedName>
        <fullName evidence="4">Type IV pilus assembly protein PilN</fullName>
    </recommendedName>
</protein>
<evidence type="ECO:0008006" key="4">
    <source>
        <dbReference type="Google" id="ProtNLM"/>
    </source>
</evidence>
<keyword evidence="1" id="KW-0812">Transmembrane</keyword>
<keyword evidence="1" id="KW-1133">Transmembrane helix</keyword>
<feature type="transmembrane region" description="Helical" evidence="1">
    <location>
        <begin position="20"/>
        <end position="43"/>
    </location>
</feature>
<proteinExistence type="predicted"/>
<evidence type="ECO:0000313" key="3">
    <source>
        <dbReference type="Proteomes" id="UP001258181"/>
    </source>
</evidence>
<reference evidence="2 3" key="1">
    <citation type="submission" date="2023-07" db="EMBL/GenBank/DDBJ databases">
        <title>Sorghum-associated microbial communities from plants grown in Nebraska, USA.</title>
        <authorList>
            <person name="Schachtman D."/>
        </authorList>
    </citation>
    <scope>NUCLEOTIDE SEQUENCE [LARGE SCALE GENOMIC DNA]</scope>
    <source>
        <strain evidence="2 3">BE211</strain>
    </source>
</reference>
<evidence type="ECO:0000256" key="1">
    <source>
        <dbReference type="SAM" id="Phobius"/>
    </source>
</evidence>
<gene>
    <name evidence="2" type="ORF">J2X07_002122</name>
</gene>
<name>A0ABU1U0Y5_9BACL</name>
<dbReference type="EMBL" id="JAVDWA010000003">
    <property type="protein sequence ID" value="MDR7073136.1"/>
    <property type="molecule type" value="Genomic_DNA"/>
</dbReference>
<dbReference type="RefSeq" id="WP_310258623.1">
    <property type="nucleotide sequence ID" value="NZ_JAVDWA010000003.1"/>
</dbReference>